<dbReference type="PANTHER" id="PTHR43668">
    <property type="entry name" value="ALLANTOINASE"/>
    <property type="match status" value="1"/>
</dbReference>
<evidence type="ECO:0000256" key="2">
    <source>
        <dbReference type="ARBA" id="ARBA00002368"/>
    </source>
</evidence>
<dbReference type="GO" id="GO:0005737">
    <property type="term" value="C:cytoplasm"/>
    <property type="evidence" value="ECO:0007669"/>
    <property type="project" value="TreeGrafter"/>
</dbReference>
<evidence type="ECO:0000256" key="4">
    <source>
        <dbReference type="ARBA" id="ARBA00022723"/>
    </source>
</evidence>
<dbReference type="GO" id="GO:0004038">
    <property type="term" value="F:allantoinase activity"/>
    <property type="evidence" value="ECO:0007669"/>
    <property type="project" value="TreeGrafter"/>
</dbReference>
<evidence type="ECO:0000313" key="7">
    <source>
        <dbReference type="EMBL" id="TXF89779.1"/>
    </source>
</evidence>
<dbReference type="InterPro" id="IPR002195">
    <property type="entry name" value="Dihydroorotase_CS"/>
</dbReference>
<dbReference type="Pfam" id="PF01979">
    <property type="entry name" value="Amidohydro_1"/>
    <property type="match status" value="1"/>
</dbReference>
<name>A0A5C7FVZ5_9BACT</name>
<proteinExistence type="inferred from homology"/>
<dbReference type="EC" id="3.5.2.3" evidence="7"/>
<protein>
    <submittedName>
        <fullName evidence="7">Dihydroorotase</fullName>
        <ecNumber evidence="7">3.5.2.3</ecNumber>
    </submittedName>
</protein>
<keyword evidence="8" id="KW-1185">Reference proteome</keyword>
<dbReference type="EMBL" id="VOXD01000011">
    <property type="protein sequence ID" value="TXF89779.1"/>
    <property type="molecule type" value="Genomic_DNA"/>
</dbReference>
<evidence type="ECO:0000256" key="5">
    <source>
        <dbReference type="ARBA" id="ARBA00022801"/>
    </source>
</evidence>
<dbReference type="Gene3D" id="2.30.40.10">
    <property type="entry name" value="Urease, subunit C, domain 1"/>
    <property type="match status" value="1"/>
</dbReference>
<dbReference type="RefSeq" id="WP_147930372.1">
    <property type="nucleotide sequence ID" value="NZ_VOXD01000011.1"/>
</dbReference>
<dbReference type="GO" id="GO:0006145">
    <property type="term" value="P:purine nucleobase catabolic process"/>
    <property type="evidence" value="ECO:0007669"/>
    <property type="project" value="TreeGrafter"/>
</dbReference>
<dbReference type="Proteomes" id="UP000321907">
    <property type="component" value="Unassembled WGS sequence"/>
</dbReference>
<dbReference type="AlphaFoldDB" id="A0A5C7FVZ5"/>
<dbReference type="PROSITE" id="PS00483">
    <property type="entry name" value="DIHYDROOROTASE_2"/>
    <property type="match status" value="1"/>
</dbReference>
<keyword evidence="5 7" id="KW-0378">Hydrolase</keyword>
<gene>
    <name evidence="7" type="ORF">FUA23_08815</name>
</gene>
<comment type="similarity">
    <text evidence="3">Belongs to the metallo-dependent hydrolases superfamily. DHOase family. Class I DHOase subfamily.</text>
</comment>
<comment type="cofactor">
    <cofactor evidence="1">
        <name>Zn(2+)</name>
        <dbReference type="ChEBI" id="CHEBI:29105"/>
    </cofactor>
</comment>
<feature type="domain" description="Amidohydrolase-related" evidence="6">
    <location>
        <begin position="52"/>
        <end position="427"/>
    </location>
</feature>
<keyword evidence="4" id="KW-0479">Metal-binding</keyword>
<dbReference type="InterPro" id="IPR050138">
    <property type="entry name" value="DHOase/Allantoinase_Hydrolase"/>
</dbReference>
<dbReference type="PANTHER" id="PTHR43668:SF4">
    <property type="entry name" value="ALLANTOINASE"/>
    <property type="match status" value="1"/>
</dbReference>
<dbReference type="SUPFAM" id="SSF51338">
    <property type="entry name" value="Composite domain of metallo-dependent hydrolases"/>
    <property type="match status" value="1"/>
</dbReference>
<organism evidence="7 8">
    <name type="scientific">Neolewinella aurantiaca</name>
    <dbReference type="NCBI Taxonomy" id="2602767"/>
    <lineage>
        <taxon>Bacteria</taxon>
        <taxon>Pseudomonadati</taxon>
        <taxon>Bacteroidota</taxon>
        <taxon>Saprospiria</taxon>
        <taxon>Saprospirales</taxon>
        <taxon>Lewinellaceae</taxon>
        <taxon>Neolewinella</taxon>
    </lineage>
</organism>
<dbReference type="GO" id="GO:0046872">
    <property type="term" value="F:metal ion binding"/>
    <property type="evidence" value="ECO:0007669"/>
    <property type="project" value="UniProtKB-KW"/>
</dbReference>
<dbReference type="CDD" id="cd01318">
    <property type="entry name" value="DHOase_IIb"/>
    <property type="match status" value="1"/>
</dbReference>
<evidence type="ECO:0000313" key="8">
    <source>
        <dbReference type="Proteomes" id="UP000321907"/>
    </source>
</evidence>
<accession>A0A5C7FVZ5</accession>
<dbReference type="InterPro" id="IPR011059">
    <property type="entry name" value="Metal-dep_hydrolase_composite"/>
</dbReference>
<comment type="caution">
    <text evidence="7">The sequence shown here is derived from an EMBL/GenBank/DDBJ whole genome shotgun (WGS) entry which is preliminary data.</text>
</comment>
<dbReference type="NCBIfam" id="NF006688">
    <property type="entry name" value="PRK09236.1"/>
    <property type="match status" value="1"/>
</dbReference>
<dbReference type="InterPro" id="IPR032466">
    <property type="entry name" value="Metal_Hydrolase"/>
</dbReference>
<dbReference type="OrthoDB" id="9765462at2"/>
<evidence type="ECO:0000259" key="6">
    <source>
        <dbReference type="Pfam" id="PF01979"/>
    </source>
</evidence>
<sequence>MRKGTILIKGGTIVNRGKRFTGDIFVKNGFIEAVGSSIDRHADQEINAEGCLVLPGIIDDQVHFREPGLTHKATIKTESRAAVAGGTTTFMEMPNTKPAALTQELLQAKYDKAAQVSPANYSFYMGASNDNREEALRTDPKTVCGLKIFMGSSTGNMLVDDRQVLDALFADCPLLIATHCEDEATIRSNAAAAKEKYGDDIPVTEHPNIRSAAGCYKSSSLAVELAKKHNTRLHILHISTEDEIALFRNDIPLEEKRITAEVCVHHLTFNADDYLRLGNKIKCNPAIKAEHHRKALLPALLDNRFDVIATDHAPHTAEEKARSDYFKAPGGLPLVQHSLDMMMRLVQKGDITLERVIEKMCHAPAICFEVDRRGFLDEGMYADIIIYDPKEDWTVAQDNIFYKVGWSPLEGESFEGRVRQTIVSGHLAYDRGLFFEEVKGMRLDFTRD</sequence>
<dbReference type="SUPFAM" id="SSF51556">
    <property type="entry name" value="Metallo-dependent hydrolases"/>
    <property type="match status" value="1"/>
</dbReference>
<dbReference type="GO" id="GO:0004151">
    <property type="term" value="F:dihydroorotase activity"/>
    <property type="evidence" value="ECO:0007669"/>
    <property type="project" value="UniProtKB-EC"/>
</dbReference>
<reference evidence="7 8" key="1">
    <citation type="submission" date="2019-08" db="EMBL/GenBank/DDBJ databases">
        <title>Lewinella sp. strain SSH13 Genome sequencing and assembly.</title>
        <authorList>
            <person name="Kim I."/>
        </authorList>
    </citation>
    <scope>NUCLEOTIDE SEQUENCE [LARGE SCALE GENOMIC DNA]</scope>
    <source>
        <strain evidence="7 8">SSH13</strain>
    </source>
</reference>
<dbReference type="InterPro" id="IPR006680">
    <property type="entry name" value="Amidohydro-rel"/>
</dbReference>
<evidence type="ECO:0000256" key="1">
    <source>
        <dbReference type="ARBA" id="ARBA00001947"/>
    </source>
</evidence>
<comment type="function">
    <text evidence="2">Catalyzes the reversible cyclization of carbamoyl aspartate to dihydroorotate.</text>
</comment>
<dbReference type="Gene3D" id="3.20.20.140">
    <property type="entry name" value="Metal-dependent hydrolases"/>
    <property type="match status" value="1"/>
</dbReference>
<evidence type="ECO:0000256" key="3">
    <source>
        <dbReference type="ARBA" id="ARBA00010286"/>
    </source>
</evidence>